<gene>
    <name evidence="1" type="ORF">KQP88_10135</name>
</gene>
<dbReference type="Proteomes" id="UP000683401">
    <property type="component" value="Chromosome"/>
</dbReference>
<reference evidence="2" key="1">
    <citation type="submission" date="2021-06" db="EMBL/GenBank/DDBJ databases">
        <title>Identification of Pseudomonas cichorii causing bacterial leaf black spot of flue-cured tobacco, a new disease in China.</title>
        <authorList>
            <person name="Lu C.-H."/>
        </authorList>
    </citation>
    <scope>NUCLEOTIDE SEQUENCE [LARGE SCALE GENOMIC DNA]</scope>
    <source>
        <strain evidence="2">LJ2</strain>
    </source>
</reference>
<keyword evidence="2" id="KW-1185">Reference proteome</keyword>
<protein>
    <recommendedName>
        <fullName evidence="3">Abi-like protein</fullName>
    </recommendedName>
</protein>
<proteinExistence type="predicted"/>
<dbReference type="EMBL" id="CP076668">
    <property type="protein sequence ID" value="QWU85089.1"/>
    <property type="molecule type" value="Genomic_DNA"/>
</dbReference>
<evidence type="ECO:0000313" key="2">
    <source>
        <dbReference type="Proteomes" id="UP000683401"/>
    </source>
</evidence>
<organism evidence="1 2">
    <name type="scientific">Pseudomonas lijiangensis</name>
    <dbReference type="NCBI Taxonomy" id="2995658"/>
    <lineage>
        <taxon>Bacteria</taxon>
        <taxon>Pseudomonadati</taxon>
        <taxon>Pseudomonadota</taxon>
        <taxon>Gammaproteobacteria</taxon>
        <taxon>Pseudomonadales</taxon>
        <taxon>Pseudomonadaceae</taxon>
        <taxon>Pseudomonas</taxon>
    </lineage>
</organism>
<name>A0ABX8HY02_9PSED</name>
<dbReference type="RefSeq" id="WP_216705567.1">
    <property type="nucleotide sequence ID" value="NZ_CP076668.1"/>
</dbReference>
<sequence>MLITDDDAQAIELVISKDRLATYLRILKTRNLSHAIELYHWNAEVSGAFLLPQQVCEVAIRNAVSEALASVYGNAWPWASGFERSLPDPVTGFSLRKDLCIARDKAHKGKSCMVVAELKFAFWIRLFSQRFESRLWGPHIHRLFPGLPSHMPVRQCRETIHNDLECVRSIRNRIAHHEPILARNLMADYERMHRLVAWRCHRTAAWLEAVQVVKNRVQGRP</sequence>
<evidence type="ECO:0000313" key="1">
    <source>
        <dbReference type="EMBL" id="QWU85089.1"/>
    </source>
</evidence>
<evidence type="ECO:0008006" key="3">
    <source>
        <dbReference type="Google" id="ProtNLM"/>
    </source>
</evidence>
<accession>A0ABX8HY02</accession>